<accession>A0A1H6F4K0</accession>
<dbReference type="PROSITE" id="PS51318">
    <property type="entry name" value="TAT"/>
    <property type="match status" value="1"/>
</dbReference>
<feature type="region of interest" description="Disordered" evidence="3">
    <location>
        <begin position="38"/>
        <end position="70"/>
    </location>
</feature>
<dbReference type="RefSeq" id="WP_146104264.1">
    <property type="nucleotide sequence ID" value="NZ_FNVT01000047.1"/>
</dbReference>
<dbReference type="Gene3D" id="1.10.530.40">
    <property type="match status" value="1"/>
</dbReference>
<evidence type="ECO:0000256" key="2">
    <source>
        <dbReference type="ARBA" id="ARBA00022638"/>
    </source>
</evidence>
<keyword evidence="2" id="KW-0081">Bacteriolytic enzyme</keyword>
<dbReference type="InterPro" id="IPR023346">
    <property type="entry name" value="Lysozyme-like_dom_sf"/>
</dbReference>
<dbReference type="PANTHER" id="PTHR37406">
    <property type="entry name" value="T4-TYPE LYSOZYME 1-RELATED"/>
    <property type="match status" value="1"/>
</dbReference>
<feature type="signal peptide" evidence="4">
    <location>
        <begin position="1"/>
        <end position="32"/>
    </location>
</feature>
<dbReference type="GO" id="GO:0042742">
    <property type="term" value="P:defense response to bacterium"/>
    <property type="evidence" value="ECO:0007669"/>
    <property type="project" value="UniProtKB-KW"/>
</dbReference>
<dbReference type="InterPro" id="IPR052619">
    <property type="entry name" value="Phage_lysozyme-like"/>
</dbReference>
<feature type="chain" id="PRO_5009297757" description="Lysozyme" evidence="4">
    <location>
        <begin position="33"/>
        <end position="312"/>
    </location>
</feature>
<dbReference type="OrthoDB" id="5181873at2"/>
<dbReference type="PANTHER" id="PTHR37406:SF1">
    <property type="entry name" value="T4-TYPE LYSOZYME 1-RELATED"/>
    <property type="match status" value="1"/>
</dbReference>
<gene>
    <name evidence="5" type="ORF">SAMN05444920_14727</name>
</gene>
<dbReference type="Proteomes" id="UP000236732">
    <property type="component" value="Unassembled WGS sequence"/>
</dbReference>
<evidence type="ECO:0000256" key="4">
    <source>
        <dbReference type="SAM" id="SignalP"/>
    </source>
</evidence>
<reference evidence="5 6" key="1">
    <citation type="submission" date="2016-10" db="EMBL/GenBank/DDBJ databases">
        <authorList>
            <person name="de Groot N.N."/>
        </authorList>
    </citation>
    <scope>NUCLEOTIDE SEQUENCE [LARGE SCALE GENOMIC DNA]</scope>
    <source>
        <strain evidence="5 6">CGMCC 4.7037</strain>
    </source>
</reference>
<name>A0A1H6F4K0_9ACTN</name>
<dbReference type="GO" id="GO:0031640">
    <property type="term" value="P:killing of cells of another organism"/>
    <property type="evidence" value="ECO:0007669"/>
    <property type="project" value="UniProtKB-KW"/>
</dbReference>
<evidence type="ECO:0000256" key="3">
    <source>
        <dbReference type="SAM" id="MobiDB-lite"/>
    </source>
</evidence>
<dbReference type="SUPFAM" id="SSF53955">
    <property type="entry name" value="Lysozyme-like"/>
    <property type="match status" value="1"/>
</dbReference>
<dbReference type="InterPro" id="IPR006311">
    <property type="entry name" value="TAT_signal"/>
</dbReference>
<sequence>MTPRSVPRRQLLATVLVTASLLFALTAITVTAAPAFADSPCSTGAGGGPGTGGPGGIPEDPEQDPSQEPQLTPEQMEAYVAENESRNGLYGDPHVYLDSAVPPHPTVGVGFNLDRSDAQALLTAVGANYAAVRAGTQNLTPLQIITLFKGDYRAAVANVGRVIPNFDALSSARQVVLIDMMYNLGPGRFGKFTAMINAVKTGNFLAASVHMQNSKWATQVGNRATKDMRLMTQGAVCNPGDMPRYVPVSHGGGGGWATYPGGIEALPWSGGNSEADIWMKLRNLAGGVVCYTMTVTVSGPGGTYSASSVHCV</sequence>
<dbReference type="InterPro" id="IPR023347">
    <property type="entry name" value="Lysozyme_dom_sf"/>
</dbReference>
<evidence type="ECO:0000313" key="6">
    <source>
        <dbReference type="Proteomes" id="UP000236732"/>
    </source>
</evidence>
<feature type="compositionally biased region" description="Gly residues" evidence="3">
    <location>
        <begin position="44"/>
        <end position="56"/>
    </location>
</feature>
<evidence type="ECO:0008006" key="7">
    <source>
        <dbReference type="Google" id="ProtNLM"/>
    </source>
</evidence>
<keyword evidence="4" id="KW-0732">Signal</keyword>
<evidence type="ECO:0000313" key="5">
    <source>
        <dbReference type="EMBL" id="SEH03904.1"/>
    </source>
</evidence>
<protein>
    <recommendedName>
        <fullName evidence="7">Lysozyme</fullName>
    </recommendedName>
</protein>
<organism evidence="5 6">
    <name type="scientific">Nonomuraea solani</name>
    <dbReference type="NCBI Taxonomy" id="1144553"/>
    <lineage>
        <taxon>Bacteria</taxon>
        <taxon>Bacillati</taxon>
        <taxon>Actinomycetota</taxon>
        <taxon>Actinomycetes</taxon>
        <taxon>Streptosporangiales</taxon>
        <taxon>Streptosporangiaceae</taxon>
        <taxon>Nonomuraea</taxon>
    </lineage>
</organism>
<keyword evidence="1" id="KW-0929">Antimicrobial</keyword>
<dbReference type="GO" id="GO:0003796">
    <property type="term" value="F:lysozyme activity"/>
    <property type="evidence" value="ECO:0007669"/>
    <property type="project" value="InterPro"/>
</dbReference>
<dbReference type="AlphaFoldDB" id="A0A1H6F4K0"/>
<keyword evidence="6" id="KW-1185">Reference proteome</keyword>
<evidence type="ECO:0000256" key="1">
    <source>
        <dbReference type="ARBA" id="ARBA00022529"/>
    </source>
</evidence>
<proteinExistence type="predicted"/>
<dbReference type="EMBL" id="FNVT01000047">
    <property type="protein sequence ID" value="SEH03904.1"/>
    <property type="molecule type" value="Genomic_DNA"/>
</dbReference>